<protein>
    <submittedName>
        <fullName evidence="1">Uncharacterized protein</fullName>
    </submittedName>
</protein>
<accession>A0A0D9PDW3</accession>
<dbReference type="Proteomes" id="UP000054544">
    <property type="component" value="Unassembled WGS sequence"/>
</dbReference>
<evidence type="ECO:0000313" key="2">
    <source>
        <dbReference type="Proteomes" id="UP000054544"/>
    </source>
</evidence>
<dbReference type="AlphaFoldDB" id="A0A0D9PDW3"/>
<dbReference type="EMBL" id="KE384719">
    <property type="protein sequence ID" value="KJK84444.1"/>
    <property type="molecule type" value="Genomic_DNA"/>
</dbReference>
<proteinExistence type="predicted"/>
<name>A0A0D9PDW3_METAN</name>
<sequence>MGVQARFKKRAGDGWMYIIGEEADGDGGGGDDDDNGCYFQFGTDIGIGIGIGIDADCGADGYDSDVFASRAQTSSAWSQLSQEVFTGWERMAIEKRLKEATAHGSVDHEHCGLSRP</sequence>
<keyword evidence="2" id="KW-1185">Reference proteome</keyword>
<evidence type="ECO:0000313" key="1">
    <source>
        <dbReference type="EMBL" id="KJK84444.1"/>
    </source>
</evidence>
<organism evidence="1 2">
    <name type="scientific">Metarhizium anisopliae BRIP 53293</name>
    <dbReference type="NCBI Taxonomy" id="1291518"/>
    <lineage>
        <taxon>Eukaryota</taxon>
        <taxon>Fungi</taxon>
        <taxon>Dikarya</taxon>
        <taxon>Ascomycota</taxon>
        <taxon>Pezizomycotina</taxon>
        <taxon>Sordariomycetes</taxon>
        <taxon>Hypocreomycetidae</taxon>
        <taxon>Hypocreales</taxon>
        <taxon>Clavicipitaceae</taxon>
        <taxon>Metarhizium</taxon>
    </lineage>
</organism>
<reference evidence="2" key="1">
    <citation type="journal article" date="2014" name="BMC Genomics">
        <title>The genome sequence of the biocontrol fungus Metarhizium anisopliae and comparative genomics of Metarhizium species.</title>
        <authorList>
            <person name="Pattemore J.A."/>
            <person name="Hane J.K."/>
            <person name="Williams A.H."/>
            <person name="Wilson B.A."/>
            <person name="Stodart B.J."/>
            <person name="Ash G.J."/>
        </authorList>
    </citation>
    <scope>NUCLEOTIDE SEQUENCE [LARGE SCALE GENOMIC DNA]</scope>
    <source>
        <strain evidence="2">BRIP 53293</strain>
    </source>
</reference>
<gene>
    <name evidence="1" type="ORF">H634G_00808</name>
</gene>